<accession>A0AAN8HAL8</accession>
<organism evidence="2 3">
    <name type="scientific">Champsocephalus gunnari</name>
    <name type="common">Mackerel icefish</name>
    <dbReference type="NCBI Taxonomy" id="52237"/>
    <lineage>
        <taxon>Eukaryota</taxon>
        <taxon>Metazoa</taxon>
        <taxon>Chordata</taxon>
        <taxon>Craniata</taxon>
        <taxon>Vertebrata</taxon>
        <taxon>Euteleostomi</taxon>
        <taxon>Actinopterygii</taxon>
        <taxon>Neopterygii</taxon>
        <taxon>Teleostei</taxon>
        <taxon>Neoteleostei</taxon>
        <taxon>Acanthomorphata</taxon>
        <taxon>Eupercaria</taxon>
        <taxon>Perciformes</taxon>
        <taxon>Notothenioidei</taxon>
        <taxon>Channichthyidae</taxon>
        <taxon>Champsocephalus</taxon>
    </lineage>
</organism>
<evidence type="ECO:0000313" key="3">
    <source>
        <dbReference type="Proteomes" id="UP001331515"/>
    </source>
</evidence>
<dbReference type="Proteomes" id="UP001331515">
    <property type="component" value="Unassembled WGS sequence"/>
</dbReference>
<gene>
    <name evidence="2" type="ORF">CgunFtcFv8_016917</name>
</gene>
<feature type="compositionally biased region" description="Basic and acidic residues" evidence="1">
    <location>
        <begin position="18"/>
        <end position="39"/>
    </location>
</feature>
<dbReference type="EMBL" id="JAURVH010001529">
    <property type="protein sequence ID" value="KAK5908899.1"/>
    <property type="molecule type" value="Genomic_DNA"/>
</dbReference>
<dbReference type="AlphaFoldDB" id="A0AAN8HAL8"/>
<comment type="caution">
    <text evidence="2">The sequence shown here is derived from an EMBL/GenBank/DDBJ whole genome shotgun (WGS) entry which is preliminary data.</text>
</comment>
<evidence type="ECO:0000256" key="1">
    <source>
        <dbReference type="SAM" id="MobiDB-lite"/>
    </source>
</evidence>
<protein>
    <submittedName>
        <fullName evidence="2">Uncharacterized protein</fullName>
    </submittedName>
</protein>
<feature type="region of interest" description="Disordered" evidence="1">
    <location>
        <begin position="18"/>
        <end position="54"/>
    </location>
</feature>
<feature type="region of interest" description="Disordered" evidence="1">
    <location>
        <begin position="111"/>
        <end position="130"/>
    </location>
</feature>
<reference evidence="2 3" key="1">
    <citation type="journal article" date="2023" name="Mol. Biol. Evol.">
        <title>Genomics of Secondarily Temperate Adaptation in the Only Non-Antarctic Icefish.</title>
        <authorList>
            <person name="Rivera-Colon A.G."/>
            <person name="Rayamajhi N."/>
            <person name="Minhas B.F."/>
            <person name="Madrigal G."/>
            <person name="Bilyk K.T."/>
            <person name="Yoon V."/>
            <person name="Hune M."/>
            <person name="Gregory S."/>
            <person name="Cheng C.H.C."/>
            <person name="Catchen J.M."/>
        </authorList>
    </citation>
    <scope>NUCLEOTIDE SEQUENCE [LARGE SCALE GENOMIC DNA]</scope>
    <source>
        <tissue evidence="2">White muscle</tissue>
    </source>
</reference>
<name>A0AAN8HAL8_CHAGU</name>
<evidence type="ECO:0000313" key="2">
    <source>
        <dbReference type="EMBL" id="KAK5908899.1"/>
    </source>
</evidence>
<proteinExistence type="predicted"/>
<keyword evidence="3" id="KW-1185">Reference proteome</keyword>
<sequence length="130" mass="13910">MRGGGNAGRVCTVVEQRRRERMERAGGREGGGGEKELHLLDAPAPGSMPTSAIAGREGRCRMHTESLGGRGKEVEVRVQIRIMREGRGGGWESAAEGVEAVTIEEFQTDQRHNAGAVNHQAPPTARLGVN</sequence>